<dbReference type="EMBL" id="CAJJDN010000060">
    <property type="protein sequence ID" value="CAD8093189.1"/>
    <property type="molecule type" value="Genomic_DNA"/>
</dbReference>
<dbReference type="Proteomes" id="UP000692954">
    <property type="component" value="Unassembled WGS sequence"/>
</dbReference>
<sequence>MMKDNFKSIAYLIQKLKSALITYTNILLQQIKSRNIESNQYLEYAIILIQKILNPEFYLKEYIKTIYQKKNAYNYLNQLKIS</sequence>
<evidence type="ECO:0000313" key="2">
    <source>
        <dbReference type="Proteomes" id="UP000692954"/>
    </source>
</evidence>
<reference evidence="1" key="1">
    <citation type="submission" date="2021-01" db="EMBL/GenBank/DDBJ databases">
        <authorList>
            <consortium name="Genoscope - CEA"/>
            <person name="William W."/>
        </authorList>
    </citation>
    <scope>NUCLEOTIDE SEQUENCE</scope>
</reference>
<name>A0A8S1NPB8_9CILI</name>
<gene>
    <name evidence="1" type="ORF">PSON_ATCC_30995.1.T0600140</name>
</gene>
<protein>
    <submittedName>
        <fullName evidence="1">Uncharacterized protein</fullName>
    </submittedName>
</protein>
<dbReference type="AlphaFoldDB" id="A0A8S1NPB8"/>
<evidence type="ECO:0000313" key="1">
    <source>
        <dbReference type="EMBL" id="CAD8093189.1"/>
    </source>
</evidence>
<comment type="caution">
    <text evidence="1">The sequence shown here is derived from an EMBL/GenBank/DDBJ whole genome shotgun (WGS) entry which is preliminary data.</text>
</comment>
<organism evidence="1 2">
    <name type="scientific">Paramecium sonneborni</name>
    <dbReference type="NCBI Taxonomy" id="65129"/>
    <lineage>
        <taxon>Eukaryota</taxon>
        <taxon>Sar</taxon>
        <taxon>Alveolata</taxon>
        <taxon>Ciliophora</taxon>
        <taxon>Intramacronucleata</taxon>
        <taxon>Oligohymenophorea</taxon>
        <taxon>Peniculida</taxon>
        <taxon>Parameciidae</taxon>
        <taxon>Paramecium</taxon>
    </lineage>
</organism>
<keyword evidence="2" id="KW-1185">Reference proteome</keyword>
<proteinExistence type="predicted"/>
<accession>A0A8S1NPB8</accession>